<dbReference type="Proteomes" id="UP000177130">
    <property type="component" value="Unassembled WGS sequence"/>
</dbReference>
<dbReference type="AlphaFoldDB" id="A0A1G2MLH9"/>
<name>A0A1G2MLH9_9BACT</name>
<dbReference type="STRING" id="1802306.A3C72_03745"/>
<accession>A0A1G2MLH9</accession>
<comment type="caution">
    <text evidence="1">The sequence shown here is derived from an EMBL/GenBank/DDBJ whole genome shotgun (WGS) entry which is preliminary data.</text>
</comment>
<sequence length="115" mass="13307">MQEEVNVREETLELIKSTFNTERYTEEEAEAGIAFLVKFSDGAVLYLIRLFNSAKAAEIPFFEVLSHCYDTWFEWWERDSERRGDPDNPTNGAGYKNATVLFEIYAKLGIPIVML</sequence>
<protein>
    <submittedName>
        <fullName evidence="1">Uncharacterized protein</fullName>
    </submittedName>
</protein>
<reference evidence="1 2" key="1">
    <citation type="journal article" date="2016" name="Nat. Commun.">
        <title>Thousands of microbial genomes shed light on interconnected biogeochemical processes in an aquifer system.</title>
        <authorList>
            <person name="Anantharaman K."/>
            <person name="Brown C.T."/>
            <person name="Hug L.A."/>
            <person name="Sharon I."/>
            <person name="Castelle C.J."/>
            <person name="Probst A.J."/>
            <person name="Thomas B.C."/>
            <person name="Singh A."/>
            <person name="Wilkins M.J."/>
            <person name="Karaoz U."/>
            <person name="Brodie E.L."/>
            <person name="Williams K.H."/>
            <person name="Hubbard S.S."/>
            <person name="Banfield J.F."/>
        </authorList>
    </citation>
    <scope>NUCLEOTIDE SEQUENCE [LARGE SCALE GENOMIC DNA]</scope>
</reference>
<organism evidence="1 2">
    <name type="scientific">Candidatus Taylorbacteria bacterium RIFCSPHIGHO2_02_FULL_43_32b</name>
    <dbReference type="NCBI Taxonomy" id="1802306"/>
    <lineage>
        <taxon>Bacteria</taxon>
        <taxon>Candidatus Tayloriibacteriota</taxon>
    </lineage>
</organism>
<proteinExistence type="predicted"/>
<evidence type="ECO:0000313" key="2">
    <source>
        <dbReference type="Proteomes" id="UP000177130"/>
    </source>
</evidence>
<dbReference type="EMBL" id="MHRK01000007">
    <property type="protein sequence ID" value="OHA24703.1"/>
    <property type="molecule type" value="Genomic_DNA"/>
</dbReference>
<evidence type="ECO:0000313" key="1">
    <source>
        <dbReference type="EMBL" id="OHA24703.1"/>
    </source>
</evidence>
<gene>
    <name evidence="1" type="ORF">A3C72_03745</name>
</gene>